<name>A0A7K4QRU4_9TYRA</name>
<dbReference type="CDD" id="cd10237">
    <property type="entry name" value="ASKHA_NBD_HSP70_HSPA13"/>
    <property type="match status" value="1"/>
</dbReference>
<dbReference type="FunFam" id="3.30.30.30:FF:000007">
    <property type="entry name" value="Heat shock 70 kDa protein 13"/>
    <property type="match status" value="1"/>
</dbReference>
<comment type="function">
    <text evidence="1">Has peptide-independent ATPase activity.</text>
</comment>
<dbReference type="GO" id="GO:0140662">
    <property type="term" value="F:ATP-dependent protein folding chaperone"/>
    <property type="evidence" value="ECO:0007669"/>
    <property type="project" value="InterPro"/>
</dbReference>
<evidence type="ECO:0000256" key="3">
    <source>
        <dbReference type="ARBA" id="ARBA00007381"/>
    </source>
</evidence>
<dbReference type="Gene3D" id="3.30.30.30">
    <property type="match status" value="1"/>
</dbReference>
<organism evidence="14 15">
    <name type="scientific">Neopipo cinnamomea</name>
    <dbReference type="NCBI Taxonomy" id="456388"/>
    <lineage>
        <taxon>Eukaryota</taxon>
        <taxon>Metazoa</taxon>
        <taxon>Chordata</taxon>
        <taxon>Craniata</taxon>
        <taxon>Vertebrata</taxon>
        <taxon>Euteleostomi</taxon>
        <taxon>Archelosauria</taxon>
        <taxon>Archosauria</taxon>
        <taxon>Dinosauria</taxon>
        <taxon>Saurischia</taxon>
        <taxon>Theropoda</taxon>
        <taxon>Coelurosauria</taxon>
        <taxon>Aves</taxon>
        <taxon>Neognathae</taxon>
        <taxon>Neoaves</taxon>
        <taxon>Telluraves</taxon>
        <taxon>Australaves</taxon>
        <taxon>Passeriformes</taxon>
        <taxon>Tyrannidae</taxon>
        <taxon>Neopipo</taxon>
    </lineage>
</organism>
<keyword evidence="7" id="KW-0547">Nucleotide-binding</keyword>
<keyword evidence="8" id="KW-0256">Endoplasmic reticulum</keyword>
<dbReference type="GO" id="GO:0005524">
    <property type="term" value="F:ATP binding"/>
    <property type="evidence" value="ECO:0007669"/>
    <property type="project" value="UniProtKB-KW"/>
</dbReference>
<evidence type="ECO:0000313" key="14">
    <source>
        <dbReference type="EMBL" id="NWQ63795.1"/>
    </source>
</evidence>
<accession>A0A7K4QRU4</accession>
<proteinExistence type="inferred from homology"/>
<dbReference type="PROSITE" id="PS00329">
    <property type="entry name" value="HSP70_2"/>
    <property type="match status" value="1"/>
</dbReference>
<dbReference type="InterPro" id="IPR042048">
    <property type="entry name" value="HSPA13"/>
</dbReference>
<evidence type="ECO:0000256" key="1">
    <source>
        <dbReference type="ARBA" id="ARBA00002077"/>
    </source>
</evidence>
<protein>
    <recommendedName>
        <fullName evidence="5">Heat shock 70 kDa protein 13</fullName>
    </recommendedName>
    <alternativeName>
        <fullName evidence="11">Stress-70 protein chaperone microsome-associated 60 kDa protein</fullName>
    </alternativeName>
</protein>
<comment type="subcellular location">
    <subcellularLocation>
        <location evidence="2">Microsome</location>
    </subcellularLocation>
</comment>
<dbReference type="Gene3D" id="3.30.420.40">
    <property type="match status" value="4"/>
</dbReference>
<dbReference type="Proteomes" id="UP000556200">
    <property type="component" value="Unassembled WGS sequence"/>
</dbReference>
<dbReference type="SUPFAM" id="SSF53067">
    <property type="entry name" value="Actin-like ATPase domain"/>
    <property type="match status" value="2"/>
</dbReference>
<evidence type="ECO:0000256" key="11">
    <source>
        <dbReference type="ARBA" id="ARBA00031426"/>
    </source>
</evidence>
<comment type="caution">
    <text evidence="14">The sequence shown here is derived from an EMBL/GenBank/DDBJ whole genome shotgun (WGS) entry which is preliminary data.</text>
</comment>
<evidence type="ECO:0000256" key="10">
    <source>
        <dbReference type="ARBA" id="ARBA00022848"/>
    </source>
</evidence>
<keyword evidence="15" id="KW-1185">Reference proteome</keyword>
<dbReference type="EMBL" id="VYZA01000157">
    <property type="protein sequence ID" value="NWQ63795.1"/>
    <property type="molecule type" value="Genomic_DNA"/>
</dbReference>
<sequence>CFSPLCVSGSAVLALLLASYLAQQYLPMPTPRVLGIDLGTTYCSVGVFLPGVGEVKVIADENGHNSIPSVVSFTDRGVYVGYDALELADANPQNTIYDAKRFIGKIFTLEELKSESSRYPFKIFSNNGSAEFSVTINGTFHVTPEQIGSQLLLKLKRMAEANLGLPISKAVMSVPAEFDERQRNATIMAANLAGLRVLRVINEPTAAAMAYGLHKVDVFNVLVVDLGGGTLDVSLLNKMGGMFYTRAMAGNNKLGGQDFNQRLMQYLYDHLHQTYGSLPTRKEEIHRLRQAVEAVKLNLTVHEAATLSVVLTLPENSLTKALPKSQVKTNSAPKDEPSQKTRDLNSLGDTSEVENGFVEVMFEMEISRKLFEMLNEDLFEKILVPIEQVLQDGHVHKAEVDEIVLVGGSTRIPQIRKVIQDFFGKEPNTSVDPDLAVVTGVAIQAGIVAGSWPLQVSAIEIPNKNLRKTNFN</sequence>
<feature type="non-terminal residue" evidence="14">
    <location>
        <position position="472"/>
    </location>
</feature>
<keyword evidence="10" id="KW-0492">Microsome</keyword>
<comment type="similarity">
    <text evidence="3">Belongs to the heat shock protein 70 family.</text>
</comment>
<dbReference type="InterPro" id="IPR013126">
    <property type="entry name" value="Hsp_70_fam"/>
</dbReference>
<feature type="compositionally biased region" description="Basic and acidic residues" evidence="12">
    <location>
        <begin position="333"/>
        <end position="343"/>
    </location>
</feature>
<evidence type="ECO:0000256" key="4">
    <source>
        <dbReference type="ARBA" id="ARBA00011671"/>
    </source>
</evidence>
<keyword evidence="6 13" id="KW-0732">Signal</keyword>
<feature type="signal peptide" evidence="13">
    <location>
        <begin position="1"/>
        <end position="22"/>
    </location>
</feature>
<keyword evidence="9" id="KW-0067">ATP-binding</keyword>
<dbReference type="InterPro" id="IPR043129">
    <property type="entry name" value="ATPase_NBD"/>
</dbReference>
<evidence type="ECO:0000256" key="6">
    <source>
        <dbReference type="ARBA" id="ARBA00022729"/>
    </source>
</evidence>
<gene>
    <name evidence="14" type="primary">Hspa13</name>
    <name evidence="14" type="ORF">NEOCIN_R05281</name>
</gene>
<dbReference type="PANTHER" id="PTHR19375">
    <property type="entry name" value="HEAT SHOCK PROTEIN 70KDA"/>
    <property type="match status" value="1"/>
</dbReference>
<evidence type="ECO:0000256" key="5">
    <source>
        <dbReference type="ARBA" id="ARBA00018765"/>
    </source>
</evidence>
<feature type="non-terminal residue" evidence="14">
    <location>
        <position position="1"/>
    </location>
</feature>
<dbReference type="Gene3D" id="3.90.640.10">
    <property type="entry name" value="Actin, Chain A, domain 4"/>
    <property type="match status" value="2"/>
</dbReference>
<dbReference type="InterPro" id="IPR018181">
    <property type="entry name" value="Heat_shock_70_CS"/>
</dbReference>
<evidence type="ECO:0000256" key="13">
    <source>
        <dbReference type="SAM" id="SignalP"/>
    </source>
</evidence>
<feature type="chain" id="PRO_5029898334" description="Heat shock 70 kDa protein 13" evidence="13">
    <location>
        <begin position="23"/>
        <end position="472"/>
    </location>
</feature>
<dbReference type="PROSITE" id="PS00297">
    <property type="entry name" value="HSP70_1"/>
    <property type="match status" value="1"/>
</dbReference>
<evidence type="ECO:0000256" key="9">
    <source>
        <dbReference type="ARBA" id="ARBA00022840"/>
    </source>
</evidence>
<evidence type="ECO:0000256" key="7">
    <source>
        <dbReference type="ARBA" id="ARBA00022741"/>
    </source>
</evidence>
<dbReference type="Pfam" id="PF00012">
    <property type="entry name" value="HSP70"/>
    <property type="match status" value="2"/>
</dbReference>
<comment type="subunit">
    <text evidence="4">Binds UBQLN2.</text>
</comment>
<evidence type="ECO:0000256" key="12">
    <source>
        <dbReference type="SAM" id="MobiDB-lite"/>
    </source>
</evidence>
<dbReference type="PROSITE" id="PS01036">
    <property type="entry name" value="HSP70_3"/>
    <property type="match status" value="1"/>
</dbReference>
<feature type="region of interest" description="Disordered" evidence="12">
    <location>
        <begin position="322"/>
        <end position="349"/>
    </location>
</feature>
<evidence type="ECO:0000256" key="2">
    <source>
        <dbReference type="ARBA" id="ARBA00004144"/>
    </source>
</evidence>
<evidence type="ECO:0000256" key="8">
    <source>
        <dbReference type="ARBA" id="ARBA00022824"/>
    </source>
</evidence>
<dbReference type="AlphaFoldDB" id="A0A7K4QRU4"/>
<evidence type="ECO:0000313" key="15">
    <source>
        <dbReference type="Proteomes" id="UP000556200"/>
    </source>
</evidence>
<dbReference type="FunFam" id="3.30.420.40:FF:000103">
    <property type="entry name" value="Heat shock 70 kDa protein 13"/>
    <property type="match status" value="1"/>
</dbReference>
<reference evidence="14 15" key="1">
    <citation type="submission" date="2019-09" db="EMBL/GenBank/DDBJ databases">
        <title>Bird 10,000 Genomes (B10K) Project - Family phase.</title>
        <authorList>
            <person name="Zhang G."/>
        </authorList>
    </citation>
    <scope>NUCLEOTIDE SEQUENCE [LARGE SCALE GENOMIC DNA]</scope>
    <source>
        <strain evidence="14">B10K-DU-004-15</strain>
        <tissue evidence="14">Mixed tissue sample</tissue>
    </source>
</reference>
<dbReference type="PRINTS" id="PR00301">
    <property type="entry name" value="HEATSHOCK70"/>
</dbReference>